<proteinExistence type="inferred from homology"/>
<feature type="domain" description="Peptidase S9A N-terminal" evidence="7">
    <location>
        <begin position="31"/>
        <end position="433"/>
    </location>
</feature>
<dbReference type="EMBL" id="JAKOGG010000002">
    <property type="protein sequence ID" value="MCS4555655.1"/>
    <property type="molecule type" value="Genomic_DNA"/>
</dbReference>
<evidence type="ECO:0000259" key="6">
    <source>
        <dbReference type="Pfam" id="PF00326"/>
    </source>
</evidence>
<keyword evidence="9" id="KW-1185">Reference proteome</keyword>
<feature type="domain" description="Peptidase S9 prolyl oligopeptidase catalytic" evidence="6">
    <location>
        <begin position="492"/>
        <end position="708"/>
    </location>
</feature>
<keyword evidence="3" id="KW-0378">Hydrolase</keyword>
<dbReference type="Pfam" id="PF02897">
    <property type="entry name" value="Peptidase_S9_N"/>
    <property type="match status" value="1"/>
</dbReference>
<dbReference type="PANTHER" id="PTHR11757">
    <property type="entry name" value="PROTEASE FAMILY S9A OLIGOPEPTIDASE"/>
    <property type="match status" value="1"/>
</dbReference>
<protein>
    <submittedName>
        <fullName evidence="8">S9 family peptidase</fullName>
    </submittedName>
</protein>
<evidence type="ECO:0000256" key="3">
    <source>
        <dbReference type="ARBA" id="ARBA00022801"/>
    </source>
</evidence>
<dbReference type="InterPro" id="IPR002470">
    <property type="entry name" value="Peptidase_S9A"/>
</dbReference>
<reference evidence="9" key="2">
    <citation type="submission" date="2023-07" db="EMBL/GenBank/DDBJ databases">
        <title>Shewanella mangrovi sp. nov., an acetaldehyde- degrading bacterium isolated from mangrove sediment.</title>
        <authorList>
            <person name="Liu Y."/>
        </authorList>
    </citation>
    <scope>NUCLEOTIDE SEQUENCE [LARGE SCALE GENOMIC DNA]</scope>
    <source>
        <strain evidence="9">C32</strain>
    </source>
</reference>
<dbReference type="Proteomes" id="UP001201549">
    <property type="component" value="Unassembled WGS sequence"/>
</dbReference>
<dbReference type="Gene3D" id="3.40.50.1820">
    <property type="entry name" value="alpha/beta hydrolase"/>
    <property type="match status" value="1"/>
</dbReference>
<evidence type="ECO:0000256" key="1">
    <source>
        <dbReference type="ARBA" id="ARBA00005228"/>
    </source>
</evidence>
<comment type="caution">
    <text evidence="8">The sequence shown here is derived from an EMBL/GenBank/DDBJ whole genome shotgun (WGS) entry which is preliminary data.</text>
</comment>
<dbReference type="InterPro" id="IPR051543">
    <property type="entry name" value="Serine_Peptidase_S9A"/>
</dbReference>
<dbReference type="RefSeq" id="WP_238895047.1">
    <property type="nucleotide sequence ID" value="NZ_JAKOGG010000002.1"/>
</dbReference>
<evidence type="ECO:0000313" key="8">
    <source>
        <dbReference type="EMBL" id="MCS4555655.1"/>
    </source>
</evidence>
<dbReference type="Pfam" id="PF00326">
    <property type="entry name" value="Peptidase_S9"/>
    <property type="match status" value="1"/>
</dbReference>
<reference evidence="8 9" key="1">
    <citation type="submission" date="2022-02" db="EMBL/GenBank/DDBJ databases">
        <authorList>
            <person name="Zhuang L."/>
        </authorList>
    </citation>
    <scope>NUCLEOTIDE SEQUENCE [LARGE SCALE GENOMIC DNA]</scope>
    <source>
        <strain evidence="8 9">C32</strain>
    </source>
</reference>
<comment type="similarity">
    <text evidence="1">Belongs to the peptidase S9A family.</text>
</comment>
<keyword evidence="2" id="KW-0645">Protease</keyword>
<name>A0ABT2FH44_9GAMM</name>
<evidence type="ECO:0000256" key="2">
    <source>
        <dbReference type="ARBA" id="ARBA00022670"/>
    </source>
</evidence>
<feature type="chain" id="PRO_5045329083" evidence="5">
    <location>
        <begin position="25"/>
        <end position="709"/>
    </location>
</feature>
<feature type="signal peptide" evidence="5">
    <location>
        <begin position="1"/>
        <end position="24"/>
    </location>
</feature>
<evidence type="ECO:0000256" key="4">
    <source>
        <dbReference type="ARBA" id="ARBA00022825"/>
    </source>
</evidence>
<dbReference type="PRINTS" id="PR00862">
    <property type="entry name" value="PROLIGOPTASE"/>
</dbReference>
<keyword evidence="5" id="KW-0732">Signal</keyword>
<evidence type="ECO:0000259" key="7">
    <source>
        <dbReference type="Pfam" id="PF02897"/>
    </source>
</evidence>
<dbReference type="PANTHER" id="PTHR11757:SF19">
    <property type="entry name" value="PROLYL ENDOPEPTIDASE-LIKE"/>
    <property type="match status" value="1"/>
</dbReference>
<dbReference type="Gene3D" id="2.130.10.120">
    <property type="entry name" value="Prolyl oligopeptidase, N-terminal domain"/>
    <property type="match status" value="1"/>
</dbReference>
<organism evidence="8 9">
    <name type="scientific">Shewanella electrica</name>
    <dbReference type="NCBI Taxonomy" id="515560"/>
    <lineage>
        <taxon>Bacteria</taxon>
        <taxon>Pseudomonadati</taxon>
        <taxon>Pseudomonadota</taxon>
        <taxon>Gammaproteobacteria</taxon>
        <taxon>Alteromonadales</taxon>
        <taxon>Shewanellaceae</taxon>
        <taxon>Shewanella</taxon>
    </lineage>
</organism>
<dbReference type="SUPFAM" id="SSF53474">
    <property type="entry name" value="alpha/beta-Hydrolases"/>
    <property type="match status" value="1"/>
</dbReference>
<gene>
    <name evidence="8" type="ORF">L9G74_04335</name>
</gene>
<evidence type="ECO:0000256" key="5">
    <source>
        <dbReference type="SAM" id="SignalP"/>
    </source>
</evidence>
<dbReference type="InterPro" id="IPR029058">
    <property type="entry name" value="AB_hydrolase_fold"/>
</dbReference>
<accession>A0ABT2FH44</accession>
<dbReference type="InterPro" id="IPR001375">
    <property type="entry name" value="Peptidase_S9_cat"/>
</dbReference>
<sequence>MKPIHYLSAAIISAIAGLSLNANAADSITAPVAKKVPHELVTNGHKRIDNYYWLRDDTRKDPQMLSYLQAENAYADAEMADTKTLQSQLFDEMKSRIPLHDSSLPIKSGHYYYATEMVGDNEYPIYVRSSTLDGQDKQTILDVNQLAKGHAFFNLSNVEPSPNEKLLAYTVDTVSRNLFIAKIIDLSTGKPLSDELVNIQGDIVWGNDNQTLYYIKKNPTTLLGYQVYRHTLGQTQSADELVYDETDLSYYTYLRKSKDKSTIYIAHQATEATGVHLIDANDPHAKPVAFTARDPQLIYDVQKRGDDFYILTNLGAKNSRIMKVAAKAIGDKARWQEVIPGSDTAQIQAFELFNDYLVYQVRSDAQSHIKVVSLKDGSQREVAFDGEAYSLDLYGNNELDNTVLRLQYSSFTTPTIDYDVDLTTLKLTQLKQQKVLGDFDANNYLSKRIFVKARDGAQVPVTLVYRKDTKIDGTAPLYQYGYGSYGANMDPSFKPELISLLDRGFVYATAHIRGSQMKGRGWYEDGKKLNKKNTFNDFVDVTKSLVAQGYGAKDNVFAVGGSAGGLLMGAVINQAPELYNGVAAHVPFVDVVTTMLDESIPLTTNEYDEWGNPSQPKYYDYMLSYAPYDNVKKQAYPNLLVTTGLFDSQVQYYEPAKWVAKLRDYKTDDHLLLFKTDMESGHGGASGRFNGLHETAFEYAFFLKLLKQK</sequence>
<dbReference type="SUPFAM" id="SSF50993">
    <property type="entry name" value="Peptidase/esterase 'gauge' domain"/>
    <property type="match status" value="1"/>
</dbReference>
<evidence type="ECO:0000313" key="9">
    <source>
        <dbReference type="Proteomes" id="UP001201549"/>
    </source>
</evidence>
<keyword evidence="4" id="KW-0720">Serine protease</keyword>
<dbReference type="InterPro" id="IPR023302">
    <property type="entry name" value="Pept_S9A_N"/>
</dbReference>